<accession>A0A177KWR2</accession>
<name>A0A177KWR2_9BACI</name>
<organism evidence="1 2">
    <name type="scientific">Domibacillus aminovorans</name>
    <dbReference type="NCBI Taxonomy" id="29332"/>
    <lineage>
        <taxon>Bacteria</taxon>
        <taxon>Bacillati</taxon>
        <taxon>Bacillota</taxon>
        <taxon>Bacilli</taxon>
        <taxon>Bacillales</taxon>
        <taxon>Bacillaceae</taxon>
        <taxon>Domibacillus</taxon>
    </lineage>
</organism>
<gene>
    <name evidence="1" type="ORF">AWH48_01930</name>
</gene>
<sequence>MNTSGMLRSYLAKVMDQESFFFHVINCMEKQLIDWGNDTILLFDWDKMLKNVSGIFIIDGFSYVFTFEKKQLKALQEQAPYALDRLLWEELVEGGFVLKESNYIDKAFI</sequence>
<comment type="caution">
    <text evidence="1">The sequence shown here is derived from an EMBL/GenBank/DDBJ whole genome shotgun (WGS) entry which is preliminary data.</text>
</comment>
<dbReference type="EMBL" id="LQWZ01000012">
    <property type="protein sequence ID" value="OAH57799.1"/>
    <property type="molecule type" value="Genomic_DNA"/>
</dbReference>
<evidence type="ECO:0000313" key="1">
    <source>
        <dbReference type="EMBL" id="OAH57799.1"/>
    </source>
</evidence>
<dbReference type="AlphaFoldDB" id="A0A177KWR2"/>
<reference evidence="1 2" key="1">
    <citation type="submission" date="2016-01" db="EMBL/GenBank/DDBJ databases">
        <title>Investigation of taxonomic status of Bacillus aminovorans.</title>
        <authorList>
            <person name="Verma A."/>
            <person name="Pal Y."/>
            <person name="Krishnamurthi S."/>
        </authorList>
    </citation>
    <scope>NUCLEOTIDE SEQUENCE [LARGE SCALE GENOMIC DNA]</scope>
    <source>
        <strain evidence="1 2">DSM 4337</strain>
    </source>
</reference>
<dbReference type="Proteomes" id="UP000077271">
    <property type="component" value="Unassembled WGS sequence"/>
</dbReference>
<protein>
    <submittedName>
        <fullName evidence="1">Uncharacterized protein</fullName>
    </submittedName>
</protein>
<evidence type="ECO:0000313" key="2">
    <source>
        <dbReference type="Proteomes" id="UP000077271"/>
    </source>
</evidence>
<proteinExistence type="predicted"/>
<dbReference type="OrthoDB" id="8480699at2"/>
<dbReference type="RefSeq" id="WP_063974735.1">
    <property type="nucleotide sequence ID" value="NZ_LQWZ01000012.1"/>
</dbReference>